<dbReference type="EMBL" id="OZ037946">
    <property type="protein sequence ID" value="CAL1704618.1"/>
    <property type="molecule type" value="Genomic_DNA"/>
</dbReference>
<dbReference type="Proteomes" id="UP001497453">
    <property type="component" value="Chromosome 3"/>
</dbReference>
<keyword evidence="3" id="KW-1185">Reference proteome</keyword>
<evidence type="ECO:0000313" key="3">
    <source>
        <dbReference type="Proteomes" id="UP001497453"/>
    </source>
</evidence>
<feature type="region of interest" description="Disordered" evidence="1">
    <location>
        <begin position="157"/>
        <end position="186"/>
    </location>
</feature>
<gene>
    <name evidence="2" type="ORF">GFSPODELE1_LOCUS5073</name>
</gene>
<feature type="region of interest" description="Disordered" evidence="1">
    <location>
        <begin position="230"/>
        <end position="332"/>
    </location>
</feature>
<protein>
    <submittedName>
        <fullName evidence="2">Uncharacterized protein</fullName>
    </submittedName>
</protein>
<feature type="compositionally biased region" description="Polar residues" evidence="1">
    <location>
        <begin position="171"/>
        <end position="186"/>
    </location>
</feature>
<evidence type="ECO:0000256" key="1">
    <source>
        <dbReference type="SAM" id="MobiDB-lite"/>
    </source>
</evidence>
<proteinExistence type="predicted"/>
<sequence>MLTHRGFSAWITSEGRALYEFRSIVNEEKNLITCWIPSEVGKTFTIHWRDNGGLVDTASYIYLDGFEVPGYFLFGFGEASRGAARIGPMLQRPFTFGEVDECKYFPPNPQANYQPVNFIISSIASEPTFISAENDEGVIQLAIKRIKRVGQAAPNVPRTPPVKVKDEATAKSVSSFGGPQPTTMQLPSTWDIVPYNPDEPDPYVTFEWRYRSLHYLVHHDLATLADIQGDSPEVEGENLPLSPRSGRELDSPSRSPSPSPSPANSTKKLSPVSSTKKPRPGRGSRGISANFDVPANYNPMGSSIGSFRATEYQPPTPSSSQSQSQDLPPPSD</sequence>
<feature type="compositionally biased region" description="Polar residues" evidence="1">
    <location>
        <begin position="263"/>
        <end position="275"/>
    </location>
</feature>
<name>A0ABP1DC78_9APHY</name>
<accession>A0ABP1DC78</accession>
<reference evidence="3" key="1">
    <citation type="submission" date="2024-04" db="EMBL/GenBank/DDBJ databases">
        <authorList>
            <person name="Shaw F."/>
            <person name="Minotto A."/>
        </authorList>
    </citation>
    <scope>NUCLEOTIDE SEQUENCE [LARGE SCALE GENOMIC DNA]</scope>
</reference>
<evidence type="ECO:0000313" key="2">
    <source>
        <dbReference type="EMBL" id="CAL1704618.1"/>
    </source>
</evidence>
<organism evidence="2 3">
    <name type="scientific">Somion occarium</name>
    <dbReference type="NCBI Taxonomy" id="3059160"/>
    <lineage>
        <taxon>Eukaryota</taxon>
        <taxon>Fungi</taxon>
        <taxon>Dikarya</taxon>
        <taxon>Basidiomycota</taxon>
        <taxon>Agaricomycotina</taxon>
        <taxon>Agaricomycetes</taxon>
        <taxon>Polyporales</taxon>
        <taxon>Cerrenaceae</taxon>
        <taxon>Somion</taxon>
    </lineage>
</organism>